<feature type="non-terminal residue" evidence="1">
    <location>
        <position position="316"/>
    </location>
</feature>
<dbReference type="CDD" id="cd00616">
    <property type="entry name" value="AHBA_syn"/>
    <property type="match status" value="1"/>
</dbReference>
<dbReference type="GO" id="GO:0000271">
    <property type="term" value="P:polysaccharide biosynthetic process"/>
    <property type="evidence" value="ECO:0007669"/>
    <property type="project" value="TreeGrafter"/>
</dbReference>
<proteinExistence type="predicted"/>
<dbReference type="PANTHER" id="PTHR30244">
    <property type="entry name" value="TRANSAMINASE"/>
    <property type="match status" value="1"/>
</dbReference>
<dbReference type="AlphaFoldDB" id="A0A382GXK5"/>
<dbReference type="Gene3D" id="3.40.640.10">
    <property type="entry name" value="Type I PLP-dependent aspartate aminotransferase-like (Major domain)"/>
    <property type="match status" value="1"/>
</dbReference>
<dbReference type="InterPro" id="IPR000653">
    <property type="entry name" value="DegT/StrS_aminotransferase"/>
</dbReference>
<evidence type="ECO:0008006" key="2">
    <source>
        <dbReference type="Google" id="ProtNLM"/>
    </source>
</evidence>
<dbReference type="EMBL" id="UINC01057948">
    <property type="protein sequence ID" value="SVB79654.1"/>
    <property type="molecule type" value="Genomic_DNA"/>
</dbReference>
<gene>
    <name evidence="1" type="ORF">METZ01_LOCUS232508</name>
</gene>
<dbReference type="InterPro" id="IPR015424">
    <property type="entry name" value="PyrdxlP-dep_Trfase"/>
</dbReference>
<dbReference type="GO" id="GO:0030170">
    <property type="term" value="F:pyridoxal phosphate binding"/>
    <property type="evidence" value="ECO:0007669"/>
    <property type="project" value="TreeGrafter"/>
</dbReference>
<dbReference type="InterPro" id="IPR015421">
    <property type="entry name" value="PyrdxlP-dep_Trfase_major"/>
</dbReference>
<protein>
    <recommendedName>
        <fullName evidence="2">Aminotransferase class I/classII domain-containing protein</fullName>
    </recommendedName>
</protein>
<dbReference type="GO" id="GO:0008483">
    <property type="term" value="F:transaminase activity"/>
    <property type="evidence" value="ECO:0007669"/>
    <property type="project" value="TreeGrafter"/>
</dbReference>
<evidence type="ECO:0000313" key="1">
    <source>
        <dbReference type="EMBL" id="SVB79654.1"/>
    </source>
</evidence>
<name>A0A382GXK5_9ZZZZ</name>
<accession>A0A382GXK5</accession>
<dbReference type="PANTHER" id="PTHR30244:SF42">
    <property type="entry name" value="UDP-2-ACETAMIDO-2-DEOXY-3-OXO-D-GLUCURONATE AMINOTRANSFERASE"/>
    <property type="match status" value="1"/>
</dbReference>
<sequence>MGPEVIELEELLSVRVQRRHCVTCASGTDALQMALMALEVKPGDRVVVPDFTFVATAEAVCLVGAEPVFADVDPVSYNLDPDSAESAWELSGPPPVGIIAVDLFGQPGRSVELERLARRNGAWFVVDGAQSFGATRGEVSGISHGVMATTSFYPSKPLGAYGDGGAVFCDDDSLASVLRSIRNHGAGDEAYVHERIGLTGRLDTIQAAVLLSKLGIFDQELEKRREVAERYSHALRDFVVTPLQSGIESVWAQYTVEIERREDVRPPLAESGIPTAVFYPQPLHHGLAYRSFPVVPGGVPVTERITQRVVSLPMHP</sequence>
<dbReference type="PIRSF" id="PIRSF000390">
    <property type="entry name" value="PLP_StrS"/>
    <property type="match status" value="1"/>
</dbReference>
<reference evidence="1" key="1">
    <citation type="submission" date="2018-05" db="EMBL/GenBank/DDBJ databases">
        <authorList>
            <person name="Lanie J.A."/>
            <person name="Ng W.-L."/>
            <person name="Kazmierczak K.M."/>
            <person name="Andrzejewski T.M."/>
            <person name="Davidsen T.M."/>
            <person name="Wayne K.J."/>
            <person name="Tettelin H."/>
            <person name="Glass J.I."/>
            <person name="Rusch D."/>
            <person name="Podicherti R."/>
            <person name="Tsui H.-C.T."/>
            <person name="Winkler M.E."/>
        </authorList>
    </citation>
    <scope>NUCLEOTIDE SEQUENCE</scope>
</reference>
<dbReference type="Pfam" id="PF01041">
    <property type="entry name" value="DegT_DnrJ_EryC1"/>
    <property type="match status" value="1"/>
</dbReference>
<dbReference type="SUPFAM" id="SSF53383">
    <property type="entry name" value="PLP-dependent transferases"/>
    <property type="match status" value="1"/>
</dbReference>
<organism evidence="1">
    <name type="scientific">marine metagenome</name>
    <dbReference type="NCBI Taxonomy" id="408172"/>
    <lineage>
        <taxon>unclassified sequences</taxon>
        <taxon>metagenomes</taxon>
        <taxon>ecological metagenomes</taxon>
    </lineage>
</organism>